<evidence type="ECO:0000313" key="1">
    <source>
        <dbReference type="EMBL" id="RDU67138.1"/>
    </source>
</evidence>
<evidence type="ECO:0000313" key="2">
    <source>
        <dbReference type="Proteomes" id="UP000256379"/>
    </source>
</evidence>
<dbReference type="OrthoDB" id="5323004at2"/>
<dbReference type="Pfam" id="PF01856">
    <property type="entry name" value="HP_OMP"/>
    <property type="match status" value="1"/>
</dbReference>
<organism evidence="1 2">
    <name type="scientific">Helicobacter didelphidarum</name>
    <dbReference type="NCBI Taxonomy" id="2040648"/>
    <lineage>
        <taxon>Bacteria</taxon>
        <taxon>Pseudomonadati</taxon>
        <taxon>Campylobacterota</taxon>
        <taxon>Epsilonproteobacteria</taxon>
        <taxon>Campylobacterales</taxon>
        <taxon>Helicobacteraceae</taxon>
        <taxon>Helicobacter</taxon>
    </lineage>
</organism>
<dbReference type="InterPro" id="IPR002718">
    <property type="entry name" value="OMP_Helicobacter"/>
</dbReference>
<dbReference type="Proteomes" id="UP000256379">
    <property type="component" value="Unassembled WGS sequence"/>
</dbReference>
<gene>
    <name evidence="1" type="ORF">CQA53_02490</name>
</gene>
<evidence type="ECO:0008006" key="3">
    <source>
        <dbReference type="Google" id="ProtNLM"/>
    </source>
</evidence>
<dbReference type="RefSeq" id="WP_115542435.1">
    <property type="nucleotide sequence ID" value="NZ_NXLQ01000002.1"/>
</dbReference>
<protein>
    <recommendedName>
        <fullName evidence="3">Outer membrane beta-barrel protein</fullName>
    </recommendedName>
</protein>
<sequence length="236" mass="26906">MKKYSILYIIIFILFSLNVFGNEESQSLSKNNIKQQKLDSQSGFFIGIHAGVSMVYAHLYDKNGNMINWDNTQNLNFNVNGQSMMIRPNVGLKLGWNQFFNTFFGVRGYINYDYSDYRDTLLDSKIACEDVSANVDVLLDFWNTQNISLGVFVGFGVGYELPQWSKPDVRDNFEAISKYNGFILPVNIGLHISLNHHKIEIGTRIHTIATRYKSIVDSSGFGMQPLIVSVGYIYTF</sequence>
<dbReference type="AlphaFoldDB" id="A0A3D8IPF2"/>
<dbReference type="Gene3D" id="2.40.160.20">
    <property type="match status" value="1"/>
</dbReference>
<accession>A0A3D8IPF2</accession>
<reference evidence="1 2" key="1">
    <citation type="submission" date="2018-04" db="EMBL/GenBank/DDBJ databases">
        <title>Novel Campyloabacter and Helicobacter Species and Strains.</title>
        <authorList>
            <person name="Mannion A.J."/>
            <person name="Shen Z."/>
            <person name="Fox J.G."/>
        </authorList>
    </citation>
    <scope>NUCLEOTIDE SEQUENCE [LARGE SCALE GENOMIC DNA]</scope>
    <source>
        <strain evidence="1 2">MIT 17-337</strain>
    </source>
</reference>
<name>A0A3D8IPF2_9HELI</name>
<keyword evidence="2" id="KW-1185">Reference proteome</keyword>
<comment type="caution">
    <text evidence="1">The sequence shown here is derived from an EMBL/GenBank/DDBJ whole genome shotgun (WGS) entry which is preliminary data.</text>
</comment>
<proteinExistence type="predicted"/>
<dbReference type="PRINTS" id="PR01776">
    <property type="entry name" value="HPOMPFAMILY"/>
</dbReference>
<dbReference type="EMBL" id="NXLQ01000002">
    <property type="protein sequence ID" value="RDU67138.1"/>
    <property type="molecule type" value="Genomic_DNA"/>
</dbReference>